<dbReference type="Gene3D" id="3.10.20.30">
    <property type="match status" value="1"/>
</dbReference>
<organism evidence="1">
    <name type="scientific">mine drainage metagenome</name>
    <dbReference type="NCBI Taxonomy" id="410659"/>
    <lineage>
        <taxon>unclassified sequences</taxon>
        <taxon>metagenomes</taxon>
        <taxon>ecological metagenomes</taxon>
    </lineage>
</organism>
<dbReference type="InterPro" id="IPR012675">
    <property type="entry name" value="Beta-grasp_dom_sf"/>
</dbReference>
<dbReference type="SUPFAM" id="SSF54285">
    <property type="entry name" value="MoaD/ThiS"/>
    <property type="match status" value="1"/>
</dbReference>
<dbReference type="AlphaFoldDB" id="A0A1J5QAP1"/>
<name>A0A1J5QAP1_9ZZZZ</name>
<protein>
    <submittedName>
        <fullName evidence="1">Sulfur carrier protein ThiS</fullName>
    </submittedName>
</protein>
<dbReference type="InterPro" id="IPR010035">
    <property type="entry name" value="Thi_S"/>
</dbReference>
<dbReference type="CDD" id="cd00565">
    <property type="entry name" value="Ubl_ThiS"/>
    <property type="match status" value="1"/>
</dbReference>
<dbReference type="InterPro" id="IPR003749">
    <property type="entry name" value="ThiS/MoaD-like"/>
</dbReference>
<dbReference type="InterPro" id="IPR016155">
    <property type="entry name" value="Mopterin_synth/thiamin_S_b"/>
</dbReference>
<accession>A0A1J5QAP1</accession>
<gene>
    <name evidence="1" type="primary">thiS_4</name>
    <name evidence="1" type="ORF">GALL_379950</name>
</gene>
<dbReference type="PANTHER" id="PTHR34472">
    <property type="entry name" value="SULFUR CARRIER PROTEIN THIS"/>
    <property type="match status" value="1"/>
</dbReference>
<sequence length="68" mass="7081">MITLTINGNARSFDSTAFTVAQLVRQMGLEGRRIAIERNGEIVPRGAFAETSLSSGDTLEIVGAVGGG</sequence>
<dbReference type="PANTHER" id="PTHR34472:SF1">
    <property type="entry name" value="SULFUR CARRIER PROTEIN THIS"/>
    <property type="match status" value="1"/>
</dbReference>
<dbReference type="Pfam" id="PF02597">
    <property type="entry name" value="ThiS"/>
    <property type="match status" value="1"/>
</dbReference>
<dbReference type="NCBIfam" id="TIGR01683">
    <property type="entry name" value="thiS"/>
    <property type="match status" value="1"/>
</dbReference>
<evidence type="ECO:0000313" key="1">
    <source>
        <dbReference type="EMBL" id="OIQ80258.1"/>
    </source>
</evidence>
<comment type="caution">
    <text evidence="1">The sequence shown here is derived from an EMBL/GenBank/DDBJ whole genome shotgun (WGS) entry which is preliminary data.</text>
</comment>
<proteinExistence type="predicted"/>
<dbReference type="EMBL" id="MLJW01001086">
    <property type="protein sequence ID" value="OIQ80258.1"/>
    <property type="molecule type" value="Genomic_DNA"/>
</dbReference>
<reference evidence="1" key="1">
    <citation type="submission" date="2016-10" db="EMBL/GenBank/DDBJ databases">
        <title>Sequence of Gallionella enrichment culture.</title>
        <authorList>
            <person name="Poehlein A."/>
            <person name="Muehling M."/>
            <person name="Daniel R."/>
        </authorList>
    </citation>
    <scope>NUCLEOTIDE SEQUENCE</scope>
</reference>